<dbReference type="InterPro" id="IPR051207">
    <property type="entry name" value="ComplexI_NDUFA9_subunit"/>
</dbReference>
<dbReference type="Gene3D" id="3.40.50.720">
    <property type="entry name" value="NAD(P)-binding Rossmann-like Domain"/>
    <property type="match status" value="1"/>
</dbReference>
<dbReference type="PANTHER" id="PTHR12126">
    <property type="entry name" value="NADH-UBIQUINONE OXIDOREDUCTASE 39 KDA SUBUNIT-RELATED"/>
    <property type="match status" value="1"/>
</dbReference>
<dbReference type="EMBL" id="BAABKP010000003">
    <property type="protein sequence ID" value="GAA4797646.1"/>
    <property type="molecule type" value="Genomic_DNA"/>
</dbReference>
<organism evidence="2 3">
    <name type="scientific">Rothia endophytica</name>
    <dbReference type="NCBI Taxonomy" id="1324766"/>
    <lineage>
        <taxon>Bacteria</taxon>
        <taxon>Bacillati</taxon>
        <taxon>Actinomycetota</taxon>
        <taxon>Actinomycetes</taxon>
        <taxon>Micrococcales</taxon>
        <taxon>Micrococcaceae</taxon>
        <taxon>Rothia</taxon>
    </lineage>
</organism>
<proteinExistence type="predicted"/>
<dbReference type="Pfam" id="PF13460">
    <property type="entry name" value="NAD_binding_10"/>
    <property type="match status" value="1"/>
</dbReference>
<accession>A0ABP9BMD3</accession>
<dbReference type="Proteomes" id="UP001500187">
    <property type="component" value="Unassembled WGS sequence"/>
</dbReference>
<keyword evidence="3" id="KW-1185">Reference proteome</keyword>
<protein>
    <submittedName>
        <fullName evidence="2">NAD(P)H-binding protein</fullName>
    </submittedName>
</protein>
<comment type="caution">
    <text evidence="2">The sequence shown here is derived from an EMBL/GenBank/DDBJ whole genome shotgun (WGS) entry which is preliminary data.</text>
</comment>
<dbReference type="RefSeq" id="WP_345446398.1">
    <property type="nucleotide sequence ID" value="NZ_BAABKP010000003.1"/>
</dbReference>
<dbReference type="SUPFAM" id="SSF51735">
    <property type="entry name" value="NAD(P)-binding Rossmann-fold domains"/>
    <property type="match status" value="1"/>
</dbReference>
<reference evidence="3" key="1">
    <citation type="journal article" date="2019" name="Int. J. Syst. Evol. Microbiol.">
        <title>The Global Catalogue of Microorganisms (GCM) 10K type strain sequencing project: providing services to taxonomists for standard genome sequencing and annotation.</title>
        <authorList>
            <consortium name="The Broad Institute Genomics Platform"/>
            <consortium name="The Broad Institute Genome Sequencing Center for Infectious Disease"/>
            <person name="Wu L."/>
            <person name="Ma J."/>
        </authorList>
    </citation>
    <scope>NUCLEOTIDE SEQUENCE [LARGE SCALE GENOMIC DNA]</scope>
    <source>
        <strain evidence="3">JCM 18541</strain>
    </source>
</reference>
<name>A0ABP9BMD3_9MICC</name>
<gene>
    <name evidence="2" type="ORF">GCM10023352_16560</name>
</gene>
<dbReference type="InterPro" id="IPR016040">
    <property type="entry name" value="NAD(P)-bd_dom"/>
</dbReference>
<evidence type="ECO:0000259" key="1">
    <source>
        <dbReference type="Pfam" id="PF13460"/>
    </source>
</evidence>
<evidence type="ECO:0000313" key="2">
    <source>
        <dbReference type="EMBL" id="GAA4797646.1"/>
    </source>
</evidence>
<evidence type="ECO:0000313" key="3">
    <source>
        <dbReference type="Proteomes" id="UP001500187"/>
    </source>
</evidence>
<feature type="domain" description="NAD(P)-binding" evidence="1">
    <location>
        <begin position="7"/>
        <end position="116"/>
    </location>
</feature>
<sequence length="495" mass="55166">MKILLTGATGYIGQNLMKRLKDRHHIVAISRSTEGKEDEPNVTWKSADLFDPQQVSDVMEGVELAIYLVHSMQPQAKLTQASFEDMDALLADNFARAAAKHKVRRIVYLSGIIPQDGKKFSRHLRSRLECEKILGSYHVPVTTLRAGLIVGPEGSSFPILQSLVERLPGLVVPKWAYNRTDPVALQDVMDAFEKIIESDEFGQQAIDIGGPQEMNYKDLFAQTAEVIGKKLPMVDLPIIPVWLSKAWVTLISNKPKEMVNPLLESLVHSMVVTDEHYVEGISNAPTSFKDSVKAALKDQKPQKFTLSHLPLPFTGGRSGSDRNDVKSIQRVTVPQGWTARSTADYYLTWLERSSFGLINTDITDHDAQVRLPFTSKPLLVLKKPAAAAYEDFATYLIAGGRLALARDDSRARLSFRQVLDTNQVIIAIHEFEPALPWRVYSLTQARLHLLVMTAFGYEVKALAAVERWRQDGIIPEAFGNCLERLMGAPAPQGAN</sequence>
<dbReference type="InterPro" id="IPR036291">
    <property type="entry name" value="NAD(P)-bd_dom_sf"/>
</dbReference>
<dbReference type="PANTHER" id="PTHR12126:SF11">
    <property type="entry name" value="NADH DEHYDROGENASE [UBIQUINONE] 1 ALPHA SUBCOMPLEX SUBUNIT 9, MITOCHONDRIAL"/>
    <property type="match status" value="1"/>
</dbReference>